<dbReference type="SMART" id="SM00448">
    <property type="entry name" value="REC"/>
    <property type="match status" value="1"/>
</dbReference>
<keyword evidence="1" id="KW-0238">DNA-binding</keyword>
<dbReference type="GO" id="GO:0003677">
    <property type="term" value="F:DNA binding"/>
    <property type="evidence" value="ECO:0007669"/>
    <property type="project" value="UniProtKB-KW"/>
</dbReference>
<reference evidence="5 6" key="1">
    <citation type="submission" date="2023-10" db="EMBL/GenBank/DDBJ databases">
        <title>Complete Genome Sequence of Limnobacter thiooxidans CS-K2T, Isolated from freshwater lake sediments in Bavaria, Germany.</title>
        <authorList>
            <person name="Naruki M."/>
            <person name="Watanabe A."/>
            <person name="Warashina T."/>
            <person name="Morita T."/>
            <person name="Arakawa K."/>
        </authorList>
    </citation>
    <scope>NUCLEOTIDE SEQUENCE [LARGE SCALE GENOMIC DNA]</scope>
    <source>
        <strain evidence="5 6">CS-K2</strain>
    </source>
</reference>
<evidence type="ECO:0000256" key="1">
    <source>
        <dbReference type="ARBA" id="ARBA00023125"/>
    </source>
</evidence>
<keyword evidence="6" id="KW-1185">Reference proteome</keyword>
<dbReference type="GO" id="GO:0006355">
    <property type="term" value="P:regulation of DNA-templated transcription"/>
    <property type="evidence" value="ECO:0007669"/>
    <property type="project" value="InterPro"/>
</dbReference>
<dbReference type="InterPro" id="IPR001789">
    <property type="entry name" value="Sig_transdc_resp-reg_receiver"/>
</dbReference>
<dbReference type="RefSeq" id="WP_130557863.1">
    <property type="nucleotide sequence ID" value="NZ_AP028947.1"/>
</dbReference>
<feature type="domain" description="HTH luxR-type" evidence="3">
    <location>
        <begin position="139"/>
        <end position="204"/>
    </location>
</feature>
<dbReference type="InterPro" id="IPR011006">
    <property type="entry name" value="CheY-like_superfamily"/>
</dbReference>
<protein>
    <submittedName>
        <fullName evidence="5">Response regulator transcription factor</fullName>
    </submittedName>
</protein>
<dbReference type="InterPro" id="IPR051015">
    <property type="entry name" value="EvgA-like"/>
</dbReference>
<dbReference type="Proteomes" id="UP001329151">
    <property type="component" value="Chromosome"/>
</dbReference>
<feature type="domain" description="Response regulatory" evidence="4">
    <location>
        <begin position="3"/>
        <end position="117"/>
    </location>
</feature>
<feature type="modified residue" description="4-aspartylphosphate" evidence="2">
    <location>
        <position position="53"/>
    </location>
</feature>
<gene>
    <name evidence="5" type="ORF">RGQ30_25150</name>
</gene>
<dbReference type="InterPro" id="IPR036388">
    <property type="entry name" value="WH-like_DNA-bd_sf"/>
</dbReference>
<dbReference type="GO" id="GO:0000160">
    <property type="term" value="P:phosphorelay signal transduction system"/>
    <property type="evidence" value="ECO:0007669"/>
    <property type="project" value="InterPro"/>
</dbReference>
<dbReference type="SUPFAM" id="SSF46894">
    <property type="entry name" value="C-terminal effector domain of the bipartite response regulators"/>
    <property type="match status" value="1"/>
</dbReference>
<dbReference type="Gene3D" id="1.10.10.10">
    <property type="entry name" value="Winged helix-like DNA-binding domain superfamily/Winged helix DNA-binding domain"/>
    <property type="match status" value="1"/>
</dbReference>
<dbReference type="Gene3D" id="3.40.50.2300">
    <property type="match status" value="1"/>
</dbReference>
<dbReference type="Pfam" id="PF00196">
    <property type="entry name" value="GerE"/>
    <property type="match status" value="1"/>
</dbReference>
<dbReference type="PRINTS" id="PR00038">
    <property type="entry name" value="HTHLUXR"/>
</dbReference>
<dbReference type="SUPFAM" id="SSF52172">
    <property type="entry name" value="CheY-like"/>
    <property type="match status" value="1"/>
</dbReference>
<evidence type="ECO:0000259" key="4">
    <source>
        <dbReference type="PROSITE" id="PS50110"/>
    </source>
</evidence>
<dbReference type="Pfam" id="PF00072">
    <property type="entry name" value="Response_reg"/>
    <property type="match status" value="1"/>
</dbReference>
<dbReference type="InterPro" id="IPR016032">
    <property type="entry name" value="Sig_transdc_resp-reg_C-effctor"/>
</dbReference>
<evidence type="ECO:0000256" key="2">
    <source>
        <dbReference type="PROSITE-ProRule" id="PRU00169"/>
    </source>
</evidence>
<dbReference type="AlphaFoldDB" id="A0AA86M907"/>
<dbReference type="KEGG" id="lto:RGQ30_25150"/>
<evidence type="ECO:0000259" key="3">
    <source>
        <dbReference type="PROSITE" id="PS50043"/>
    </source>
</evidence>
<dbReference type="PANTHER" id="PTHR45566:SF1">
    <property type="entry name" value="HTH-TYPE TRANSCRIPTIONAL REGULATOR YHJB-RELATED"/>
    <property type="match status" value="1"/>
</dbReference>
<evidence type="ECO:0000313" key="5">
    <source>
        <dbReference type="EMBL" id="BET27014.1"/>
    </source>
</evidence>
<keyword evidence="2" id="KW-0597">Phosphoprotein</keyword>
<dbReference type="PROSITE" id="PS50043">
    <property type="entry name" value="HTH_LUXR_2"/>
    <property type="match status" value="1"/>
</dbReference>
<dbReference type="InterPro" id="IPR000792">
    <property type="entry name" value="Tscrpt_reg_LuxR_C"/>
</dbReference>
<dbReference type="PANTHER" id="PTHR45566">
    <property type="entry name" value="HTH-TYPE TRANSCRIPTIONAL REGULATOR YHJB-RELATED"/>
    <property type="match status" value="1"/>
</dbReference>
<evidence type="ECO:0000313" key="6">
    <source>
        <dbReference type="Proteomes" id="UP001329151"/>
    </source>
</evidence>
<dbReference type="CDD" id="cd06170">
    <property type="entry name" value="LuxR_C_like"/>
    <property type="match status" value="1"/>
</dbReference>
<accession>A0AA86M907</accession>
<dbReference type="EMBL" id="AP028947">
    <property type="protein sequence ID" value="BET27014.1"/>
    <property type="molecule type" value="Genomic_DNA"/>
</dbReference>
<name>A0AA86M907_9BURK</name>
<organism evidence="5 6">
    <name type="scientific">Limnobacter thiooxidans</name>
    <dbReference type="NCBI Taxonomy" id="131080"/>
    <lineage>
        <taxon>Bacteria</taxon>
        <taxon>Pseudomonadati</taxon>
        <taxon>Pseudomonadota</taxon>
        <taxon>Betaproteobacteria</taxon>
        <taxon>Burkholderiales</taxon>
        <taxon>Burkholderiaceae</taxon>
        <taxon>Limnobacter</taxon>
    </lineage>
</organism>
<sequence length="225" mass="25394">MPKLLIVEDHPMTAMITEEIFSSIIEPHEVTYVEKMCDLQALDSGSFDLVLSDLVIPGATPEEVLSWISTHFMHARRFFFTSIEDEELVGKIKSSGGVYLSKSTKFKNIVEEVQHSLNKDLFKTDGIENRSIYQSLIQMPGANKPLTIKQARVIDHLSTGMSVKEIAREMKVSPDTVKAHLRDAFLRLDVVNSKEAVTCFLQAKKMAERLYGKEAVERSMCSEPQ</sequence>
<proteinExistence type="predicted"/>
<dbReference type="PROSITE" id="PS50110">
    <property type="entry name" value="RESPONSE_REGULATORY"/>
    <property type="match status" value="1"/>
</dbReference>
<dbReference type="SMART" id="SM00421">
    <property type="entry name" value="HTH_LUXR"/>
    <property type="match status" value="1"/>
</dbReference>